<protein>
    <submittedName>
        <fullName evidence="1">Uncharacterized protein</fullName>
    </submittedName>
</protein>
<gene>
    <name evidence="1" type="ORF">LCGC14_2672140</name>
</gene>
<evidence type="ECO:0000313" key="1">
    <source>
        <dbReference type="EMBL" id="KKK95502.1"/>
    </source>
</evidence>
<comment type="caution">
    <text evidence="1">The sequence shown here is derived from an EMBL/GenBank/DDBJ whole genome shotgun (WGS) entry which is preliminary data.</text>
</comment>
<reference evidence="1" key="1">
    <citation type="journal article" date="2015" name="Nature">
        <title>Complex archaea that bridge the gap between prokaryotes and eukaryotes.</title>
        <authorList>
            <person name="Spang A."/>
            <person name="Saw J.H."/>
            <person name="Jorgensen S.L."/>
            <person name="Zaremba-Niedzwiedzka K."/>
            <person name="Martijn J."/>
            <person name="Lind A.E."/>
            <person name="van Eijk R."/>
            <person name="Schleper C."/>
            <person name="Guy L."/>
            <person name="Ettema T.J."/>
        </authorList>
    </citation>
    <scope>NUCLEOTIDE SEQUENCE</scope>
</reference>
<accession>A0A0F8ZNR2</accession>
<organism evidence="1">
    <name type="scientific">marine sediment metagenome</name>
    <dbReference type="NCBI Taxonomy" id="412755"/>
    <lineage>
        <taxon>unclassified sequences</taxon>
        <taxon>metagenomes</taxon>
        <taxon>ecological metagenomes</taxon>
    </lineage>
</organism>
<name>A0A0F8ZNR2_9ZZZZ</name>
<sequence length="76" mass="8711">MCNPIIVNSQKNKKTHEQGFIYPKVQNSKSGVSILRFLLDTLLYTLNCQKVRKRANQLNLGVTGLKRVLLLYGTKY</sequence>
<proteinExistence type="predicted"/>
<dbReference type="AlphaFoldDB" id="A0A0F8ZNR2"/>
<dbReference type="EMBL" id="LAZR01046884">
    <property type="protein sequence ID" value="KKK95502.1"/>
    <property type="molecule type" value="Genomic_DNA"/>
</dbReference>